<name>A0A8S1JJ16_9CHLO</name>
<gene>
    <name evidence="1" type="ORF">OSTQU699_LOCUS10779</name>
</gene>
<protein>
    <submittedName>
        <fullName evidence="1">Uncharacterized protein</fullName>
    </submittedName>
</protein>
<evidence type="ECO:0000313" key="2">
    <source>
        <dbReference type="Proteomes" id="UP000708148"/>
    </source>
</evidence>
<dbReference type="EMBL" id="CAJHUC010003123">
    <property type="protein sequence ID" value="CAD7705424.1"/>
    <property type="molecule type" value="Genomic_DNA"/>
</dbReference>
<dbReference type="AlphaFoldDB" id="A0A8S1JJ16"/>
<comment type="caution">
    <text evidence="1">The sequence shown here is derived from an EMBL/GenBank/DDBJ whole genome shotgun (WGS) entry which is preliminary data.</text>
</comment>
<proteinExistence type="predicted"/>
<keyword evidence="2" id="KW-1185">Reference proteome</keyword>
<dbReference type="Proteomes" id="UP000708148">
    <property type="component" value="Unassembled WGS sequence"/>
</dbReference>
<evidence type="ECO:0000313" key="1">
    <source>
        <dbReference type="EMBL" id="CAD7705424.1"/>
    </source>
</evidence>
<accession>A0A8S1JJ16</accession>
<reference evidence="1" key="1">
    <citation type="submission" date="2020-12" db="EMBL/GenBank/DDBJ databases">
        <authorList>
            <person name="Iha C."/>
        </authorList>
    </citation>
    <scope>NUCLEOTIDE SEQUENCE</scope>
</reference>
<sequence length="173" mass="18809">MAPVKNGGCLESRVLKPGSWKRWTVIGSIELCLANVGFDPKRRGFSEVDALGCCPGGRHHGHFVTFEVGFASNSASPPHHPPTHTNPSSTFLDASIHWADFERAKGCKTETIHKDATHILRCIRNIPSYVKMCSISVTDLENSGERGRLGIDGTVENDGLPPGDNILFLTSFP</sequence>
<organism evidence="1 2">
    <name type="scientific">Ostreobium quekettii</name>
    <dbReference type="NCBI Taxonomy" id="121088"/>
    <lineage>
        <taxon>Eukaryota</taxon>
        <taxon>Viridiplantae</taxon>
        <taxon>Chlorophyta</taxon>
        <taxon>core chlorophytes</taxon>
        <taxon>Ulvophyceae</taxon>
        <taxon>TCBD clade</taxon>
        <taxon>Bryopsidales</taxon>
        <taxon>Ostreobineae</taxon>
        <taxon>Ostreobiaceae</taxon>
        <taxon>Ostreobium</taxon>
    </lineage>
</organism>